<comment type="caution">
    <text evidence="3">The sequence shown here is derived from an EMBL/GenBank/DDBJ whole genome shotgun (WGS) entry which is preliminary data.</text>
</comment>
<evidence type="ECO:0000313" key="4">
    <source>
        <dbReference type="Proteomes" id="UP001172083"/>
    </source>
</evidence>
<proteinExistence type="inferred from homology"/>
<protein>
    <submittedName>
        <fullName evidence="3">Type II toxin-antitoxin system RelE/ParE family toxin</fullName>
    </submittedName>
</protein>
<sequence length="99" mass="11810">MAIVKLTPLAEEDLFEIWYYIAVEKKSRLNADRFIDKLDKEFYKLAKTPRMGTERSVYVPGLKGWPFGEYVIFYRPIPRGVDIIRVIHAKREKELLKYQ</sequence>
<dbReference type="RefSeq" id="WP_346758315.1">
    <property type="nucleotide sequence ID" value="NZ_JAUJEB010000001.1"/>
</dbReference>
<dbReference type="Proteomes" id="UP001172083">
    <property type="component" value="Unassembled WGS sequence"/>
</dbReference>
<accession>A0ABT8L5J8</accession>
<dbReference type="Gene3D" id="3.30.2310.20">
    <property type="entry name" value="RelE-like"/>
    <property type="match status" value="1"/>
</dbReference>
<dbReference type="InterPro" id="IPR051803">
    <property type="entry name" value="TA_system_RelE-like_toxin"/>
</dbReference>
<reference evidence="3" key="1">
    <citation type="submission" date="2023-06" db="EMBL/GenBank/DDBJ databases">
        <title>Genomic of Agaribacillus aureum.</title>
        <authorList>
            <person name="Wang G."/>
        </authorList>
    </citation>
    <scope>NUCLEOTIDE SEQUENCE</scope>
    <source>
        <strain evidence="3">BMA12</strain>
    </source>
</reference>
<keyword evidence="4" id="KW-1185">Reference proteome</keyword>
<gene>
    <name evidence="3" type="ORF">QQ020_13110</name>
</gene>
<organism evidence="3 4">
    <name type="scientific">Agaribacillus aureus</name>
    <dbReference type="NCBI Taxonomy" id="3051825"/>
    <lineage>
        <taxon>Bacteria</taxon>
        <taxon>Pseudomonadati</taxon>
        <taxon>Bacteroidota</taxon>
        <taxon>Cytophagia</taxon>
        <taxon>Cytophagales</taxon>
        <taxon>Splendidivirgaceae</taxon>
        <taxon>Agaribacillus</taxon>
    </lineage>
</organism>
<evidence type="ECO:0000313" key="3">
    <source>
        <dbReference type="EMBL" id="MDN5212999.1"/>
    </source>
</evidence>
<comment type="similarity">
    <text evidence="1">Belongs to the RelE toxin family.</text>
</comment>
<dbReference type="InterPro" id="IPR035093">
    <property type="entry name" value="RelE/ParE_toxin_dom_sf"/>
</dbReference>
<dbReference type="EMBL" id="JAUJEB010000001">
    <property type="protein sequence ID" value="MDN5212999.1"/>
    <property type="molecule type" value="Genomic_DNA"/>
</dbReference>
<dbReference type="InterPro" id="IPR007712">
    <property type="entry name" value="RelE/ParE_toxin"/>
</dbReference>
<name>A0ABT8L5J8_9BACT</name>
<dbReference type="Pfam" id="PF05016">
    <property type="entry name" value="ParE_toxin"/>
    <property type="match status" value="1"/>
</dbReference>
<dbReference type="PANTHER" id="PTHR33755">
    <property type="entry name" value="TOXIN PARE1-RELATED"/>
    <property type="match status" value="1"/>
</dbReference>
<keyword evidence="2" id="KW-1277">Toxin-antitoxin system</keyword>
<evidence type="ECO:0000256" key="1">
    <source>
        <dbReference type="ARBA" id="ARBA00006226"/>
    </source>
</evidence>
<evidence type="ECO:0000256" key="2">
    <source>
        <dbReference type="ARBA" id="ARBA00022649"/>
    </source>
</evidence>
<dbReference type="PANTHER" id="PTHR33755:SF6">
    <property type="entry name" value="PLASMID STABILIZATION SYSTEM PROTEIN"/>
    <property type="match status" value="1"/>
</dbReference>